<feature type="region of interest" description="Disordered" evidence="3">
    <location>
        <begin position="92"/>
        <end position="115"/>
    </location>
</feature>
<feature type="domain" description="PH" evidence="5">
    <location>
        <begin position="837"/>
        <end position="935"/>
    </location>
</feature>
<dbReference type="SMART" id="SM00454">
    <property type="entry name" value="SAM"/>
    <property type="match status" value="1"/>
</dbReference>
<gene>
    <name evidence="7" type="ORF">BJ322DRAFT_188860</name>
</gene>
<feature type="region of interest" description="Disordered" evidence="3">
    <location>
        <begin position="132"/>
        <end position="262"/>
    </location>
</feature>
<dbReference type="PANTHER" id="PTHR24216:SF8">
    <property type="entry name" value="PAXILLIN, ISOFORM F"/>
    <property type="match status" value="1"/>
</dbReference>
<sequence>MPEYVYALFEFFPENPDEINFKPGDRIEIIEKDDVYGDGWWQGRTETGSVGLFPKTFTTPNPPVVTPTPPAVEVHGPEPEPHPPTTLQTLREEPESLAASTNPDSSSTPPTTDGEVMHATMTDVQKAIEQLGRHDADGSRSFSFASSRGEGEGDWTDRDSATDTDEEVDGWRLSARQRLAENSRMVNEGSAEPSTPMRVSAPPIEVELSDESEAEDDKPSPQLYAESPYLRHHPHIPEEEEDDTQPSTKANLTNQSVEPDLGTPVVASDVYLVPSPEPGVDDLPTATLPKMSFLKEQDKGLRVASPEPDPMPAREPEPEVKLGPQPEEVAHAQIPLPTSPAPMNGISLSSPPSTPPPVVSPVPLSSVFLTDTLLERARTPTFQPPGTPSSSTITSIGIQQALGTPTKSQSPFRPRSSETPPLENPASPSLSPSNPPAEWTVEEVVDWLKVKGIDQGTCEKFIEQDITGDVLLELDLDLLKTEIGITAFGKRKRIANAIAELKTPMTPAPNAHPESFFSHSRSMSSAQASSFHSPSLFSSTAPPISAMGSQTLIGFYQGDSPMITEDTSSSLPDTPRSARPRRESDSGSNPETLNRASSRSSIIGLGIQLTSKFQKSRPTQLNLSPSERNFGGKSVAISENVVTINDDKRAMSEGEITNAGSSRDGKDTISTPISLTSTKRDSVDEPAALPNTHRRAKKSTDNTRPSDRLSLFGSISGTIGKSRKPPPRYSAGSTDREDDGASAKGDKDKPPSTFSRLYHMGDRKQSISKHNVGELNAKQVALDKVKALADASPKPSKEDKDRTTLRKRGSGGSPVPPTLIKGPGLVQGRSVLEQIGTPDFNGWLMKKGEHYNTWKSRYCVLKGHNLYWMRSNNAMETKIKGYINVAGYRITPDEDVKPGSYGFKMEHPNDKTHMFHSDTHSVVREWMKALIKSTIERDYSKPVSSTATVPTIPLDVAQAMNPPPRPPSPSSRAATQRAMRRPNPNQLSSRDAQVLLLGAEKVKGDAKENGSRVESFFPGDHIPSPIEIPKSDSYDTTSTQSIAPPRPSRNRLSSVIDSGSVSSFPIPSCLRLSNFVQNFVVDEGLIDWANGHLPSNLRFKDIADCGGLNLMRIAESIKGKPASPPVLDSCFPSGPKDDRLDGLFSLFDFLLNNDVHLGTVSINDVRQGKKDKVVQVLKALKSWEDKKTEISQFLNAGPGLVYNSKPFLSTAGGSVWTPVM</sequence>
<dbReference type="EMBL" id="WIUZ02000011">
    <property type="protein sequence ID" value="KAF9782997.1"/>
    <property type="molecule type" value="Genomic_DNA"/>
</dbReference>
<dbReference type="Pfam" id="PF00018">
    <property type="entry name" value="SH3_1"/>
    <property type="match status" value="1"/>
</dbReference>
<dbReference type="Proteomes" id="UP000736335">
    <property type="component" value="Unassembled WGS sequence"/>
</dbReference>
<dbReference type="PANTHER" id="PTHR24216">
    <property type="entry name" value="PAXILLIN-RELATED"/>
    <property type="match status" value="1"/>
</dbReference>
<dbReference type="AlphaFoldDB" id="A0A9P6HCU4"/>
<dbReference type="InterPro" id="IPR001452">
    <property type="entry name" value="SH3_domain"/>
</dbReference>
<feature type="domain" description="SAM" evidence="6">
    <location>
        <begin position="439"/>
        <end position="504"/>
    </location>
</feature>
<feature type="compositionally biased region" description="Low complexity" evidence="3">
    <location>
        <begin position="420"/>
        <end position="437"/>
    </location>
</feature>
<dbReference type="Pfam" id="PF07647">
    <property type="entry name" value="SAM_2"/>
    <property type="match status" value="1"/>
</dbReference>
<feature type="region of interest" description="Disordered" evidence="3">
    <location>
        <begin position="402"/>
        <end position="437"/>
    </location>
</feature>
<dbReference type="SMART" id="SM00233">
    <property type="entry name" value="PH"/>
    <property type="match status" value="1"/>
</dbReference>
<dbReference type="InterPro" id="IPR013761">
    <property type="entry name" value="SAM/pointed_sf"/>
</dbReference>
<feature type="region of interest" description="Disordered" evidence="3">
    <location>
        <begin position="335"/>
        <end position="363"/>
    </location>
</feature>
<evidence type="ECO:0000313" key="7">
    <source>
        <dbReference type="EMBL" id="KAF9782997.1"/>
    </source>
</evidence>
<dbReference type="InterPro" id="IPR011993">
    <property type="entry name" value="PH-like_dom_sf"/>
</dbReference>
<dbReference type="CDD" id="cd00174">
    <property type="entry name" value="SH3"/>
    <property type="match status" value="1"/>
</dbReference>
<feature type="compositionally biased region" description="Basic and acidic residues" evidence="3">
    <location>
        <begin position="795"/>
        <end position="804"/>
    </location>
</feature>
<dbReference type="PROSITE" id="PS50002">
    <property type="entry name" value="SH3"/>
    <property type="match status" value="1"/>
</dbReference>
<dbReference type="InterPro" id="IPR036028">
    <property type="entry name" value="SH3-like_dom_sf"/>
</dbReference>
<feature type="compositionally biased region" description="Polar residues" evidence="3">
    <location>
        <begin position="402"/>
        <end position="411"/>
    </location>
</feature>
<evidence type="ECO:0000256" key="3">
    <source>
        <dbReference type="SAM" id="MobiDB-lite"/>
    </source>
</evidence>
<dbReference type="OrthoDB" id="73680at2759"/>
<accession>A0A9P6HCU4</accession>
<dbReference type="InterPro" id="IPR001660">
    <property type="entry name" value="SAM"/>
</dbReference>
<feature type="region of interest" description="Disordered" evidence="3">
    <location>
        <begin position="293"/>
        <end position="322"/>
    </location>
</feature>
<dbReference type="Gene3D" id="1.10.150.50">
    <property type="entry name" value="Transcription Factor, Ets-1"/>
    <property type="match status" value="1"/>
</dbReference>
<feature type="compositionally biased region" description="Low complexity" evidence="3">
    <location>
        <begin position="100"/>
        <end position="113"/>
    </location>
</feature>
<dbReference type="SMART" id="SM00326">
    <property type="entry name" value="SH3"/>
    <property type="match status" value="1"/>
</dbReference>
<proteinExistence type="predicted"/>
<dbReference type="Gene3D" id="2.30.30.40">
    <property type="entry name" value="SH3 Domains"/>
    <property type="match status" value="1"/>
</dbReference>
<feature type="domain" description="SH3" evidence="4">
    <location>
        <begin position="1"/>
        <end position="63"/>
    </location>
</feature>
<feature type="compositionally biased region" description="Basic and acidic residues" evidence="3">
    <location>
        <begin position="698"/>
        <end position="707"/>
    </location>
</feature>
<dbReference type="PROSITE" id="PS50003">
    <property type="entry name" value="PH_DOMAIN"/>
    <property type="match status" value="1"/>
</dbReference>
<comment type="caution">
    <text evidence="7">The sequence shown here is derived from an EMBL/GenBank/DDBJ whole genome shotgun (WGS) entry which is preliminary data.</text>
</comment>
<dbReference type="PROSITE" id="PS50105">
    <property type="entry name" value="SAM_DOMAIN"/>
    <property type="match status" value="1"/>
</dbReference>
<evidence type="ECO:0000259" key="5">
    <source>
        <dbReference type="PROSITE" id="PS50003"/>
    </source>
</evidence>
<keyword evidence="8" id="KW-1185">Reference proteome</keyword>
<evidence type="ECO:0000259" key="4">
    <source>
        <dbReference type="PROSITE" id="PS50002"/>
    </source>
</evidence>
<dbReference type="SUPFAM" id="SSF50729">
    <property type="entry name" value="PH domain-like"/>
    <property type="match status" value="1"/>
</dbReference>
<feature type="compositionally biased region" description="Low complexity" evidence="3">
    <location>
        <begin position="139"/>
        <end position="148"/>
    </location>
</feature>
<feature type="region of interest" description="Disordered" evidence="3">
    <location>
        <begin position="656"/>
        <end position="756"/>
    </location>
</feature>
<dbReference type="Pfam" id="PF00169">
    <property type="entry name" value="PH"/>
    <property type="match status" value="1"/>
</dbReference>
<feature type="compositionally biased region" description="Polar residues" evidence="3">
    <location>
        <begin position="245"/>
        <end position="257"/>
    </location>
</feature>
<dbReference type="Gene3D" id="2.30.29.30">
    <property type="entry name" value="Pleckstrin-homology domain (PH domain)/Phosphotyrosine-binding domain (PTB)"/>
    <property type="match status" value="1"/>
</dbReference>
<feature type="region of interest" description="Disordered" evidence="3">
    <location>
        <begin position="787"/>
        <end position="824"/>
    </location>
</feature>
<evidence type="ECO:0000256" key="1">
    <source>
        <dbReference type="ARBA" id="ARBA00022443"/>
    </source>
</evidence>
<dbReference type="SUPFAM" id="SSF50044">
    <property type="entry name" value="SH3-domain"/>
    <property type="match status" value="1"/>
</dbReference>
<name>A0A9P6HCU4_9AGAM</name>
<feature type="region of interest" description="Disordered" evidence="3">
    <location>
        <begin position="956"/>
        <end position="990"/>
    </location>
</feature>
<dbReference type="SUPFAM" id="SSF47769">
    <property type="entry name" value="SAM/Pointed domain"/>
    <property type="match status" value="1"/>
</dbReference>
<feature type="compositionally biased region" description="Acidic residues" evidence="3">
    <location>
        <begin position="207"/>
        <end position="216"/>
    </location>
</feature>
<evidence type="ECO:0000256" key="2">
    <source>
        <dbReference type="PROSITE-ProRule" id="PRU00192"/>
    </source>
</evidence>
<feature type="compositionally biased region" description="Basic and acidic residues" evidence="3">
    <location>
        <begin position="149"/>
        <end position="161"/>
    </location>
</feature>
<protein>
    <submittedName>
        <fullName evidence="7">Uncharacterized protein</fullName>
    </submittedName>
</protein>
<feature type="compositionally biased region" description="Polar residues" evidence="3">
    <location>
        <begin position="586"/>
        <end position="600"/>
    </location>
</feature>
<evidence type="ECO:0000313" key="8">
    <source>
        <dbReference type="Proteomes" id="UP000736335"/>
    </source>
</evidence>
<feature type="region of interest" description="Disordered" evidence="3">
    <location>
        <begin position="557"/>
        <end position="600"/>
    </location>
</feature>
<evidence type="ECO:0000259" key="6">
    <source>
        <dbReference type="PROSITE" id="PS50105"/>
    </source>
</evidence>
<dbReference type="InterPro" id="IPR001849">
    <property type="entry name" value="PH_domain"/>
</dbReference>
<keyword evidence="1 2" id="KW-0728">SH3 domain</keyword>
<reference evidence="7" key="2">
    <citation type="submission" date="2020-11" db="EMBL/GenBank/DDBJ databases">
        <authorList>
            <consortium name="DOE Joint Genome Institute"/>
            <person name="Kuo A."/>
            <person name="Miyauchi S."/>
            <person name="Kiss E."/>
            <person name="Drula E."/>
            <person name="Kohler A."/>
            <person name="Sanchez-Garcia M."/>
            <person name="Andreopoulos B."/>
            <person name="Barry K.W."/>
            <person name="Bonito G."/>
            <person name="Buee M."/>
            <person name="Carver A."/>
            <person name="Chen C."/>
            <person name="Cichocki N."/>
            <person name="Clum A."/>
            <person name="Culley D."/>
            <person name="Crous P.W."/>
            <person name="Fauchery L."/>
            <person name="Girlanda M."/>
            <person name="Hayes R."/>
            <person name="Keri Z."/>
            <person name="Labutti K."/>
            <person name="Lipzen A."/>
            <person name="Lombard V."/>
            <person name="Magnuson J."/>
            <person name="Maillard F."/>
            <person name="Morin E."/>
            <person name="Murat C."/>
            <person name="Nolan M."/>
            <person name="Ohm R."/>
            <person name="Pangilinan J."/>
            <person name="Pereira M."/>
            <person name="Perotto S."/>
            <person name="Peter M."/>
            <person name="Riley R."/>
            <person name="Sitrit Y."/>
            <person name="Stielow B."/>
            <person name="Szollosi G."/>
            <person name="Zifcakova L."/>
            <person name="Stursova M."/>
            <person name="Spatafora J.W."/>
            <person name="Tedersoo L."/>
            <person name="Vaario L.-M."/>
            <person name="Yamada A."/>
            <person name="Yan M."/>
            <person name="Wang P."/>
            <person name="Xu J."/>
            <person name="Bruns T."/>
            <person name="Baldrian P."/>
            <person name="Vilgalys R."/>
            <person name="Henrissat B."/>
            <person name="Grigoriev I.V."/>
            <person name="Hibbett D."/>
            <person name="Nagy L.G."/>
            <person name="Martin F.M."/>
        </authorList>
    </citation>
    <scope>NUCLEOTIDE SEQUENCE</scope>
    <source>
        <strain evidence="7">UH-Tt-Lm1</strain>
    </source>
</reference>
<reference evidence="7" key="1">
    <citation type="journal article" date="2020" name="Nat. Commun.">
        <title>Large-scale genome sequencing of mycorrhizal fungi provides insights into the early evolution of symbiotic traits.</title>
        <authorList>
            <person name="Miyauchi S."/>
            <person name="Kiss E."/>
            <person name="Kuo A."/>
            <person name="Drula E."/>
            <person name="Kohler A."/>
            <person name="Sanchez-Garcia M."/>
            <person name="Morin E."/>
            <person name="Andreopoulos B."/>
            <person name="Barry K.W."/>
            <person name="Bonito G."/>
            <person name="Buee M."/>
            <person name="Carver A."/>
            <person name="Chen C."/>
            <person name="Cichocki N."/>
            <person name="Clum A."/>
            <person name="Culley D."/>
            <person name="Crous P.W."/>
            <person name="Fauchery L."/>
            <person name="Girlanda M."/>
            <person name="Hayes R.D."/>
            <person name="Keri Z."/>
            <person name="LaButti K."/>
            <person name="Lipzen A."/>
            <person name="Lombard V."/>
            <person name="Magnuson J."/>
            <person name="Maillard F."/>
            <person name="Murat C."/>
            <person name="Nolan M."/>
            <person name="Ohm R.A."/>
            <person name="Pangilinan J."/>
            <person name="Pereira M.F."/>
            <person name="Perotto S."/>
            <person name="Peter M."/>
            <person name="Pfister S."/>
            <person name="Riley R."/>
            <person name="Sitrit Y."/>
            <person name="Stielow J.B."/>
            <person name="Szollosi G."/>
            <person name="Zifcakova L."/>
            <person name="Stursova M."/>
            <person name="Spatafora J.W."/>
            <person name="Tedersoo L."/>
            <person name="Vaario L.M."/>
            <person name="Yamada A."/>
            <person name="Yan M."/>
            <person name="Wang P."/>
            <person name="Xu J."/>
            <person name="Bruns T."/>
            <person name="Baldrian P."/>
            <person name="Vilgalys R."/>
            <person name="Dunand C."/>
            <person name="Henrissat B."/>
            <person name="Grigoriev I.V."/>
            <person name="Hibbett D."/>
            <person name="Nagy L.G."/>
            <person name="Martin F.M."/>
        </authorList>
    </citation>
    <scope>NUCLEOTIDE SEQUENCE</scope>
    <source>
        <strain evidence="7">UH-Tt-Lm1</strain>
    </source>
</reference>
<organism evidence="7 8">
    <name type="scientific">Thelephora terrestris</name>
    <dbReference type="NCBI Taxonomy" id="56493"/>
    <lineage>
        <taxon>Eukaryota</taxon>
        <taxon>Fungi</taxon>
        <taxon>Dikarya</taxon>
        <taxon>Basidiomycota</taxon>
        <taxon>Agaricomycotina</taxon>
        <taxon>Agaricomycetes</taxon>
        <taxon>Thelephorales</taxon>
        <taxon>Thelephoraceae</taxon>
        <taxon>Thelephora</taxon>
    </lineage>
</organism>
<feature type="region of interest" description="Disordered" evidence="3">
    <location>
        <begin position="1003"/>
        <end position="1053"/>
    </location>
</feature>
<feature type="compositionally biased region" description="Basic and acidic residues" evidence="3">
    <location>
        <begin position="739"/>
        <end position="750"/>
    </location>
</feature>
<feature type="compositionally biased region" description="Polar residues" evidence="3">
    <location>
        <begin position="668"/>
        <end position="677"/>
    </location>
</feature>